<dbReference type="OrthoDB" id="9760715at2"/>
<dbReference type="InterPro" id="IPR050496">
    <property type="entry name" value="SNF2_RAD54_helicase_repair"/>
</dbReference>
<evidence type="ECO:0000256" key="1">
    <source>
        <dbReference type="SAM" id="Phobius"/>
    </source>
</evidence>
<keyword evidence="1" id="KW-0812">Transmembrane</keyword>
<sequence>MKYKAHDYQQYATDFIIRHPVSCLILDMGLGKTVITLTALWLLLFDYFEVRRILVIAPKRVAETTWPAEIKKWEHLYGMTFAVAMGTAEQRKEALLSGADVTIIGRDNVSWMTKNIFFDFDMVIIDELSSFKSPKAQRFKDLKKVRPMAKRVVGLTGTPGNLMDLWAEIGILDMGQRLGRYIGGYRDRFFLPDKRNREIIFSYKPREGAEEKIYELISDISISMKAVDYLDMPECINNRVTVSMSESEQALYDRMADEMILEYGKGQDIDAVNAAALSNKLQQMANGAVYDESGNVRNIHDRKLDALEDLIESANGKPLLVAYWFKHDRERILKRFPARDINTKKDIEDWNKGKIPVALIHPASAGHGLNLQEGGSTIVWFSLTWSLELYQQLNARLYRQGQKHTVIIEHLVTEGTVDEDILRAIEKKDTTQNAMIEAVKARIGGMTDDGRRNDEGI</sequence>
<organism evidence="3 4">
    <name type="scientific">Eubacterium ramulus</name>
    <dbReference type="NCBI Taxonomy" id="39490"/>
    <lineage>
        <taxon>Bacteria</taxon>
        <taxon>Bacillati</taxon>
        <taxon>Bacillota</taxon>
        <taxon>Clostridia</taxon>
        <taxon>Eubacteriales</taxon>
        <taxon>Eubacteriaceae</taxon>
        <taxon>Eubacterium</taxon>
    </lineage>
</organism>
<dbReference type="Gene3D" id="3.40.50.300">
    <property type="entry name" value="P-loop containing nucleotide triphosphate hydrolases"/>
    <property type="match status" value="2"/>
</dbReference>
<dbReference type="Proteomes" id="UP000095492">
    <property type="component" value="Unassembled WGS sequence"/>
</dbReference>
<dbReference type="RefSeq" id="WP_055289983.1">
    <property type="nucleotide sequence ID" value="NZ_CP173382.1"/>
</dbReference>
<evidence type="ECO:0000259" key="2">
    <source>
        <dbReference type="PROSITE" id="PS51192"/>
    </source>
</evidence>
<dbReference type="SMART" id="SM00487">
    <property type="entry name" value="DEXDc"/>
    <property type="match status" value="1"/>
</dbReference>
<dbReference type="SUPFAM" id="SSF52540">
    <property type="entry name" value="P-loop containing nucleoside triphosphate hydrolases"/>
    <property type="match status" value="2"/>
</dbReference>
<dbReference type="InterPro" id="IPR014001">
    <property type="entry name" value="Helicase_ATP-bd"/>
</dbReference>
<keyword evidence="1" id="KW-0472">Membrane</keyword>
<dbReference type="AlphaFoldDB" id="A0A173T2T5"/>
<dbReference type="STRING" id="39490.ERS852448_01224"/>
<dbReference type="PANTHER" id="PTHR45629">
    <property type="entry name" value="SNF2/RAD54 FAMILY MEMBER"/>
    <property type="match status" value="1"/>
</dbReference>
<accession>A0A173T2T5</accession>
<dbReference type="InterPro" id="IPR000330">
    <property type="entry name" value="SNF2_N"/>
</dbReference>
<feature type="domain" description="Helicase ATP-binding" evidence="2">
    <location>
        <begin position="13"/>
        <end position="177"/>
    </location>
</feature>
<feature type="transmembrane region" description="Helical" evidence="1">
    <location>
        <begin position="21"/>
        <end position="44"/>
    </location>
</feature>
<dbReference type="GeneID" id="97390822"/>
<dbReference type="Pfam" id="PF00176">
    <property type="entry name" value="SNF2-rel_dom"/>
    <property type="match status" value="1"/>
</dbReference>
<dbReference type="PROSITE" id="PS51192">
    <property type="entry name" value="HELICASE_ATP_BIND_1"/>
    <property type="match status" value="1"/>
</dbReference>
<evidence type="ECO:0000313" key="3">
    <source>
        <dbReference type="EMBL" id="CUM95628.1"/>
    </source>
</evidence>
<protein>
    <submittedName>
        <fullName evidence="3">N-formylmethionyl-tRNA deformylase</fullName>
    </submittedName>
</protein>
<dbReference type="GO" id="GO:0005524">
    <property type="term" value="F:ATP binding"/>
    <property type="evidence" value="ECO:0007669"/>
    <property type="project" value="InterPro"/>
</dbReference>
<dbReference type="InterPro" id="IPR027417">
    <property type="entry name" value="P-loop_NTPase"/>
</dbReference>
<dbReference type="EMBL" id="CYYA01000007">
    <property type="protein sequence ID" value="CUM95628.1"/>
    <property type="molecule type" value="Genomic_DNA"/>
</dbReference>
<dbReference type="PANTHER" id="PTHR45629:SF7">
    <property type="entry name" value="DNA EXCISION REPAIR PROTEIN ERCC-6-RELATED"/>
    <property type="match status" value="1"/>
</dbReference>
<keyword evidence="1" id="KW-1133">Transmembrane helix</keyword>
<evidence type="ECO:0000313" key="4">
    <source>
        <dbReference type="Proteomes" id="UP000095492"/>
    </source>
</evidence>
<reference evidence="3 4" key="1">
    <citation type="submission" date="2015-09" db="EMBL/GenBank/DDBJ databases">
        <authorList>
            <consortium name="Pathogen Informatics"/>
        </authorList>
    </citation>
    <scope>NUCLEOTIDE SEQUENCE [LARGE SCALE GENOMIC DNA]</scope>
    <source>
        <strain evidence="3 4">2789STDY5608891</strain>
    </source>
</reference>
<name>A0A173T2T5_EUBRA</name>
<gene>
    <name evidence="3" type="ORF">ERS852448_01224</name>
</gene>
<proteinExistence type="predicted"/>